<accession>S4TVW2</accession>
<sequence>MNYQFIYDSLILKAKLRVLDGYSETHHVIPKCMGGSDERHNLVELTPEEHFVAHQLLVKIFPHNHKLAFAANAMCLNNGKVGRTTNNKLFGWLRRKLSDSNKQMYKDNPHLRELRSIMMKRTHQNNPQLRKAQSERLKKKGIFVIQPPWKSNCATQESLMIWKNADKYYDWWKVNKKGYTVMAKAFGFKGKTTPHENMIKKFKSGWIPREDQEWIDFVSQ</sequence>
<evidence type="ECO:0000313" key="2">
    <source>
        <dbReference type="EMBL" id="AGF89072.1"/>
    </source>
</evidence>
<dbReference type="GO" id="GO:0004519">
    <property type="term" value="F:endonuclease activity"/>
    <property type="evidence" value="ECO:0007669"/>
    <property type="project" value="UniProtKB-KW"/>
</dbReference>
<feature type="domain" description="HNH nuclease" evidence="1">
    <location>
        <begin position="5"/>
        <end position="51"/>
    </location>
</feature>
<proteinExistence type="predicted"/>
<dbReference type="EMBL" id="KC139563">
    <property type="protein sequence ID" value="AGF89072.1"/>
    <property type="molecule type" value="Genomic_DNA"/>
</dbReference>
<keyword evidence="2" id="KW-0378">Hydrolase</keyword>
<dbReference type="InterPro" id="IPR003615">
    <property type="entry name" value="HNH_nuc"/>
</dbReference>
<evidence type="ECO:0000259" key="1">
    <source>
        <dbReference type="SMART" id="SM00507"/>
    </source>
</evidence>
<keyword evidence="2" id="KW-0540">Nuclease</keyword>
<protein>
    <submittedName>
        <fullName evidence="2">Putative homing endonuclease</fullName>
    </submittedName>
</protein>
<keyword evidence="2" id="KW-0255">Endonuclease</keyword>
<reference evidence="2" key="1">
    <citation type="journal article" date="2013" name="BMC Genomics">
        <title>Genomic characterization provides new insight into Salmonella phage diversity.</title>
        <authorList>
            <person name="Moreno Switt A.I."/>
            <person name="Orsi R.H."/>
            <person name="den Bakker H.C."/>
            <person name="Vongkamjan K."/>
            <person name="Altier C."/>
            <person name="Wiedmann M."/>
        </authorList>
    </citation>
    <scope>NUCLEOTIDE SEQUENCE</scope>
</reference>
<dbReference type="SMART" id="SM00507">
    <property type="entry name" value="HNHc"/>
    <property type="match status" value="1"/>
</dbReference>
<dbReference type="CDD" id="cd00085">
    <property type="entry name" value="HNHc"/>
    <property type="match status" value="1"/>
</dbReference>
<organism evidence="2">
    <name type="scientific">Salmonella phage FSL SP-029</name>
    <dbReference type="NCBI Taxonomy" id="1173767"/>
    <lineage>
        <taxon>Viruses</taxon>
        <taxon>Duplodnaviria</taxon>
        <taxon>Heunggongvirae</taxon>
        <taxon>Uroviricota</taxon>
        <taxon>Caudoviricetes</taxon>
        <taxon>Pantevenvirales</taxon>
        <taxon>Ackermannviridae</taxon>
        <taxon>Cvivirinae</taxon>
        <taxon>Kuttervirus</taxon>
    </lineage>
</organism>
<gene>
    <name evidence="2" type="ORF">SP029_00450</name>
</gene>
<name>S4TVW2_9CAUD</name>